<feature type="signal peptide" evidence="2">
    <location>
        <begin position="1"/>
        <end position="22"/>
    </location>
</feature>
<organism evidence="3 4">
    <name type="scientific">Sphingomonas adhaesiva</name>
    <dbReference type="NCBI Taxonomy" id="28212"/>
    <lineage>
        <taxon>Bacteria</taxon>
        <taxon>Pseudomonadati</taxon>
        <taxon>Pseudomonadota</taxon>
        <taxon>Alphaproteobacteria</taxon>
        <taxon>Sphingomonadales</taxon>
        <taxon>Sphingomonadaceae</taxon>
        <taxon>Sphingomonas</taxon>
    </lineage>
</organism>
<feature type="region of interest" description="Disordered" evidence="1">
    <location>
        <begin position="111"/>
        <end position="149"/>
    </location>
</feature>
<dbReference type="Proteomes" id="UP000218323">
    <property type="component" value="Unassembled WGS sequence"/>
</dbReference>
<dbReference type="AlphaFoldDB" id="A0A2A4IAT7"/>
<keyword evidence="2" id="KW-0732">Signal</keyword>
<comment type="caution">
    <text evidence="3">The sequence shown here is derived from an EMBL/GenBank/DDBJ whole genome shotgun (WGS) entry which is preliminary data.</text>
</comment>
<gene>
    <name evidence="3" type="ORF">COA07_07135</name>
</gene>
<sequence>MQTMRWTIVPLALLAGAAVPVADEDAGILRRVLAATDRDGAAMCVPAQLTEAPFAGIRRMIDEYAQDHDRAAPGPAERRTTIRAMTADWEWSADRPADAALRRQVKDAAYTLAESGDPTPVEDEAVGDLNASDTPDGAGAAPPAPPRDVGKLAAEWLAPGQRLGTADGCGFPVLTLAAVARHGDIAFVEVGIVGAPLSGAGEIWAMHRTPNGWHTVARRRTWVS</sequence>
<evidence type="ECO:0008006" key="5">
    <source>
        <dbReference type="Google" id="ProtNLM"/>
    </source>
</evidence>
<reference evidence="3 4" key="1">
    <citation type="submission" date="2017-09" db="EMBL/GenBank/DDBJ databases">
        <title>Sphingomonas adhaesiva DSM 7418, whole genome shotgun sequence.</title>
        <authorList>
            <person name="Feng G."/>
            <person name="Zhu H."/>
        </authorList>
    </citation>
    <scope>NUCLEOTIDE SEQUENCE [LARGE SCALE GENOMIC DNA]</scope>
    <source>
        <strain evidence="3 4">DSM 7418</strain>
    </source>
</reference>
<accession>A0A2A4IAT7</accession>
<dbReference type="RefSeq" id="WP_096640675.1">
    <property type="nucleotide sequence ID" value="NZ_NWVC01000002.1"/>
</dbReference>
<keyword evidence="4" id="KW-1185">Reference proteome</keyword>
<feature type="chain" id="PRO_5013217960" description="SH3 domain-containing protein" evidence="2">
    <location>
        <begin position="23"/>
        <end position="224"/>
    </location>
</feature>
<proteinExistence type="predicted"/>
<dbReference type="EMBL" id="NWVC01000002">
    <property type="protein sequence ID" value="PCG15286.1"/>
    <property type="molecule type" value="Genomic_DNA"/>
</dbReference>
<evidence type="ECO:0000313" key="4">
    <source>
        <dbReference type="Proteomes" id="UP000218323"/>
    </source>
</evidence>
<evidence type="ECO:0000256" key="2">
    <source>
        <dbReference type="SAM" id="SignalP"/>
    </source>
</evidence>
<protein>
    <recommendedName>
        <fullName evidence="5">SH3 domain-containing protein</fullName>
    </recommendedName>
</protein>
<evidence type="ECO:0000256" key="1">
    <source>
        <dbReference type="SAM" id="MobiDB-lite"/>
    </source>
</evidence>
<name>A0A2A4IAT7_9SPHN</name>
<evidence type="ECO:0000313" key="3">
    <source>
        <dbReference type="EMBL" id="PCG15286.1"/>
    </source>
</evidence>